<evidence type="ECO:0000313" key="4">
    <source>
        <dbReference type="Proteomes" id="UP000223071"/>
    </source>
</evidence>
<dbReference type="AlphaFoldDB" id="A0A2A9HEG1"/>
<feature type="chain" id="PRO_5012744273" description="Restriction endonuclease" evidence="2">
    <location>
        <begin position="23"/>
        <end position="88"/>
    </location>
</feature>
<keyword evidence="2" id="KW-0732">Signal</keyword>
<keyword evidence="4" id="KW-1185">Reference proteome</keyword>
<feature type="signal peptide" evidence="2">
    <location>
        <begin position="1"/>
        <end position="22"/>
    </location>
</feature>
<accession>A0A2A9HEG1</accession>
<protein>
    <recommendedName>
        <fullName evidence="5">Restriction endonuclease</fullName>
    </recommendedName>
</protein>
<comment type="caution">
    <text evidence="3">The sequence shown here is derived from an EMBL/GenBank/DDBJ whole genome shotgun (WGS) entry which is preliminary data.</text>
</comment>
<proteinExistence type="predicted"/>
<keyword evidence="1" id="KW-0812">Transmembrane</keyword>
<feature type="transmembrane region" description="Helical" evidence="1">
    <location>
        <begin position="33"/>
        <end position="52"/>
    </location>
</feature>
<keyword evidence="1" id="KW-1133">Transmembrane helix</keyword>
<dbReference type="RefSeq" id="WP_098502985.1">
    <property type="nucleotide sequence ID" value="NZ_PDJQ01000001.1"/>
</dbReference>
<sequence>MRHFWNWAVCAPALLLALACAAAGWQDVAEPPIAWTGAAFFAVIAEIASRLGRRARRRAEKKQAALEALAATALLREQLRAVHHRRAA</sequence>
<dbReference type="Proteomes" id="UP000223071">
    <property type="component" value="Unassembled WGS sequence"/>
</dbReference>
<dbReference type="PROSITE" id="PS51257">
    <property type="entry name" value="PROKAR_LIPOPROTEIN"/>
    <property type="match status" value="1"/>
</dbReference>
<dbReference type="EMBL" id="PDJQ01000001">
    <property type="protein sequence ID" value="PFG73532.1"/>
    <property type="molecule type" value="Genomic_DNA"/>
</dbReference>
<keyword evidence="1" id="KW-0472">Membrane</keyword>
<evidence type="ECO:0000256" key="1">
    <source>
        <dbReference type="SAM" id="Phobius"/>
    </source>
</evidence>
<organism evidence="3 4">
    <name type="scientific">Tepidiforma thermophila (strain KCTC 52669 / CGMCC 1.13589 / G233)</name>
    <dbReference type="NCBI Taxonomy" id="2761530"/>
    <lineage>
        <taxon>Bacteria</taxon>
        <taxon>Bacillati</taxon>
        <taxon>Chloroflexota</taxon>
        <taxon>Tepidiformia</taxon>
        <taxon>Tepidiformales</taxon>
        <taxon>Tepidiformaceae</taxon>
        <taxon>Tepidiforma</taxon>
    </lineage>
</organism>
<evidence type="ECO:0000313" key="3">
    <source>
        <dbReference type="EMBL" id="PFG73532.1"/>
    </source>
</evidence>
<reference evidence="3 4" key="1">
    <citation type="submission" date="2017-09" db="EMBL/GenBank/DDBJ databases">
        <title>Sequencing the genomes of two abundant thermophiles in Great Basin hot springs: Thermocrinis jamiesonii and novel Chloroflexi Thermoflexus hugenholtzii.</title>
        <authorList>
            <person name="Hedlund B."/>
        </authorList>
    </citation>
    <scope>NUCLEOTIDE SEQUENCE [LARGE SCALE GENOMIC DNA]</scope>
    <source>
        <strain evidence="3 4">G233</strain>
    </source>
</reference>
<evidence type="ECO:0008006" key="5">
    <source>
        <dbReference type="Google" id="ProtNLM"/>
    </source>
</evidence>
<gene>
    <name evidence="3" type="ORF">A9A59_0732</name>
</gene>
<evidence type="ECO:0000256" key="2">
    <source>
        <dbReference type="SAM" id="SignalP"/>
    </source>
</evidence>
<name>A0A2A9HEG1_TEPT2</name>